<proteinExistence type="predicted"/>
<keyword evidence="2" id="KW-0472">Membrane</keyword>
<evidence type="ECO:0000256" key="1">
    <source>
        <dbReference type="SAM" id="MobiDB-lite"/>
    </source>
</evidence>
<feature type="domain" description="IgGFc-binding protein N-terminal" evidence="4">
    <location>
        <begin position="264"/>
        <end position="401"/>
    </location>
</feature>
<gene>
    <name evidence="5" type="ORF">V1264_004345</name>
</gene>
<feature type="domain" description="IgGFc-binding protein N-terminal" evidence="4">
    <location>
        <begin position="130"/>
        <end position="230"/>
    </location>
</feature>
<keyword evidence="2" id="KW-0812">Transmembrane</keyword>
<feature type="transmembrane region" description="Helical" evidence="2">
    <location>
        <begin position="669"/>
        <end position="689"/>
    </location>
</feature>
<sequence>MWTEAWALWHRIVLLLTLRICTVGGEEYLIAFTKPPEDVTLALSLTLTNLETYNVDVETSVPQNTAAIVPSPTQTTVLFGTTDHVALDSSLVMRSAGVFKSVVHVVSQGEIAVQAFASYWQPPVKVQMSCLALPVSLMTQNYAVLTHCDKGYCVMAVLARHNNTVVTVTLELPADAQVAYKGLNYTNGQQVHETLQAFEAMQLLCLMCDLSGTLVTASKPVAVVAGADSYQVTRTVTPTSSGSGGLLGLIAGLLGGGSSGGTPTVETQVTDLEYTMAQVPPLEMLRDAYILATTPLVSLPVLVKVKAFNIGTNITFFGYKFTAKADEQMWTFNISGPLMDALIADGPVLVGQFHPGHNDTFRVSGDETMFFPVPVSQWRKEYRLFVPTLTHPDAEYVILVMFYPNQTNAEDCISFNTTIYSALVNAMRNASHRYVMYGPGYDNITGVRLQVQRQTYLYVYVSWSCPGNIGGFLYSYGNGTSWSVPLGLPLDDFIPVSEPTSTTTSEVTSDTEAVTDVTSTEPLTTTPSTEAPSTSPSTPAKLLPTLPSDLSLTVPSDLPVSVPTDLQVTVPTDLPVTVPTDLPVTVPTDLAISVPAIPTLPSLPSLPPIPSFCPCLCRPRYQLEILANHTLLVPPEQYESELVVPKETLSSTRRKKTSAEDKRTSSSALGVYMTAIPVGLVMVLFYLDFCHKGIARIRAAYLKKKREKS</sequence>
<comment type="caution">
    <text evidence="5">The sequence shown here is derived from an EMBL/GenBank/DDBJ whole genome shotgun (WGS) entry which is preliminary data.</text>
</comment>
<keyword evidence="2" id="KW-1133">Transmembrane helix</keyword>
<dbReference type="Pfam" id="PF17517">
    <property type="entry name" value="IgGFc_binding"/>
    <property type="match status" value="2"/>
</dbReference>
<feature type="region of interest" description="Disordered" evidence="1">
    <location>
        <begin position="497"/>
        <end position="542"/>
    </location>
</feature>
<name>A0AAN9G7B6_9CAEN</name>
<dbReference type="PANTHER" id="PTHR46534:SF1">
    <property type="entry name" value="IGGFC-BINDING PROTEIN N-TERMINAL DOMAIN-CONTAINING PROTEIN"/>
    <property type="match status" value="1"/>
</dbReference>
<evidence type="ECO:0000313" key="6">
    <source>
        <dbReference type="Proteomes" id="UP001374579"/>
    </source>
</evidence>
<organism evidence="5 6">
    <name type="scientific">Littorina saxatilis</name>
    <dbReference type="NCBI Taxonomy" id="31220"/>
    <lineage>
        <taxon>Eukaryota</taxon>
        <taxon>Metazoa</taxon>
        <taxon>Spiralia</taxon>
        <taxon>Lophotrochozoa</taxon>
        <taxon>Mollusca</taxon>
        <taxon>Gastropoda</taxon>
        <taxon>Caenogastropoda</taxon>
        <taxon>Littorinimorpha</taxon>
        <taxon>Littorinoidea</taxon>
        <taxon>Littorinidae</taxon>
        <taxon>Littorina</taxon>
    </lineage>
</organism>
<keyword evidence="3" id="KW-0732">Signal</keyword>
<protein>
    <recommendedName>
        <fullName evidence="4">IgGFc-binding protein N-terminal domain-containing protein</fullName>
    </recommendedName>
</protein>
<evidence type="ECO:0000256" key="3">
    <source>
        <dbReference type="SAM" id="SignalP"/>
    </source>
</evidence>
<dbReference type="AlphaFoldDB" id="A0AAN9G7B6"/>
<dbReference type="PANTHER" id="PTHR46534">
    <property type="entry name" value="IGGFC_BINDING DOMAIN-CONTAINING PROTEIN"/>
    <property type="match status" value="1"/>
</dbReference>
<evidence type="ECO:0000256" key="2">
    <source>
        <dbReference type="SAM" id="Phobius"/>
    </source>
</evidence>
<dbReference type="InterPro" id="IPR035234">
    <property type="entry name" value="IgGFc-bd_N"/>
</dbReference>
<dbReference type="EMBL" id="JBAMIC010000013">
    <property type="protein sequence ID" value="KAK7097354.1"/>
    <property type="molecule type" value="Genomic_DNA"/>
</dbReference>
<evidence type="ECO:0000259" key="4">
    <source>
        <dbReference type="Pfam" id="PF17517"/>
    </source>
</evidence>
<evidence type="ECO:0000313" key="5">
    <source>
        <dbReference type="EMBL" id="KAK7097354.1"/>
    </source>
</evidence>
<keyword evidence="6" id="KW-1185">Reference proteome</keyword>
<feature type="chain" id="PRO_5043043072" description="IgGFc-binding protein N-terminal domain-containing protein" evidence="3">
    <location>
        <begin position="26"/>
        <end position="709"/>
    </location>
</feature>
<feature type="signal peptide" evidence="3">
    <location>
        <begin position="1"/>
        <end position="25"/>
    </location>
</feature>
<accession>A0AAN9G7B6</accession>
<dbReference type="Proteomes" id="UP001374579">
    <property type="component" value="Unassembled WGS sequence"/>
</dbReference>
<reference evidence="5 6" key="1">
    <citation type="submission" date="2024-02" db="EMBL/GenBank/DDBJ databases">
        <title>Chromosome-scale genome assembly of the rough periwinkle Littorina saxatilis.</title>
        <authorList>
            <person name="De Jode A."/>
            <person name="Faria R."/>
            <person name="Formenti G."/>
            <person name="Sims Y."/>
            <person name="Smith T.P."/>
            <person name="Tracey A."/>
            <person name="Wood J.M.D."/>
            <person name="Zagrodzka Z.B."/>
            <person name="Johannesson K."/>
            <person name="Butlin R.K."/>
            <person name="Leder E.H."/>
        </authorList>
    </citation>
    <scope>NUCLEOTIDE SEQUENCE [LARGE SCALE GENOMIC DNA]</scope>
    <source>
        <strain evidence="5">Snail1</strain>
        <tissue evidence="5">Muscle</tissue>
    </source>
</reference>